<evidence type="ECO:0000259" key="10">
    <source>
        <dbReference type="Pfam" id="PF25917"/>
    </source>
</evidence>
<feature type="transmembrane region" description="Helical" evidence="8">
    <location>
        <begin position="29"/>
        <end position="47"/>
    </location>
</feature>
<evidence type="ECO:0000259" key="11">
    <source>
        <dbReference type="Pfam" id="PF25944"/>
    </source>
</evidence>
<dbReference type="PANTHER" id="PTHR30469:SF12">
    <property type="entry name" value="MULTIDRUG RESISTANCE PROTEIN MDTA"/>
    <property type="match status" value="1"/>
</dbReference>
<dbReference type="AlphaFoldDB" id="A0A0D6MJH2"/>
<comment type="similarity">
    <text evidence="2">Belongs to the membrane fusion protein (MFP) (TC 8.A.1) family.</text>
</comment>
<dbReference type="Gene3D" id="1.10.287.470">
    <property type="entry name" value="Helix hairpin bin"/>
    <property type="match status" value="1"/>
</dbReference>
<dbReference type="OrthoDB" id="9783047at2"/>
<keyword evidence="8" id="KW-1133">Transmembrane helix</keyword>
<gene>
    <name evidence="13" type="ORF">Tasa_010_188</name>
</gene>
<sequence length="454" mass="48734">MDDQTAESRDRHRITPTQTEPRRSGRRRLLVIVGLVVLIAIIALALLRPHAKTGAGHGRQAAANAAEPVAVTSVSTGSMPIELTELGTVVPITNVTMQAKVTGYLMQVLYQEGQHVKKGDLLEVIDPRPYQAIVDQYEGLLAHDKAVLEEARVDNARYQRLIAQNSVAAQTARDQEFVVQQDEGQVKNDEGNLAAAKLNVFYCYITAPVDGRVGIRGVDMGNYVTAGSTTLTTLTQMQPISVIFTLPQDQLAQVTDRLRAVGDLPVSAWDSANLKKIADGTVRALDSQIDTSTGTVRLRAIFTNEDEHLFPNQFVNAHLLVDTLHDVMLLPTNALQTGPNGQFVYVVQPDSTVKVQYVKVGVSDNDHAVITSGVKIGDRVVTDGTNHLRPGAKVSIQADHPAAAAQSDTTSQTSSGSKHHKADGEQGETQQAPSTGQTPPANTGNNATQSGTNP</sequence>
<feature type="region of interest" description="Disordered" evidence="7">
    <location>
        <begin position="1"/>
        <end position="22"/>
    </location>
</feature>
<evidence type="ECO:0000256" key="8">
    <source>
        <dbReference type="SAM" id="Phobius"/>
    </source>
</evidence>
<keyword evidence="3" id="KW-0813">Transport</keyword>
<reference evidence="13 14" key="1">
    <citation type="submission" date="2012-10" db="EMBL/GenBank/DDBJ databases">
        <title>Genome sequencing of Tanticharoenia sakaeratensis NBRC 103193.</title>
        <authorList>
            <person name="Azuma Y."/>
            <person name="Hadano H."/>
            <person name="Hirakawa H."/>
            <person name="Matsushita K."/>
        </authorList>
    </citation>
    <scope>NUCLEOTIDE SEQUENCE [LARGE SCALE GENOMIC DNA]</scope>
    <source>
        <strain evidence="13 14">NBRC 103193</strain>
    </source>
</reference>
<keyword evidence="5" id="KW-0997">Cell inner membrane</keyword>
<protein>
    <submittedName>
        <fullName evidence="13">Multidrug efflux pump acriflavin resistance protein AcrB/AcrD/AcrF</fullName>
    </submittedName>
</protein>
<feature type="compositionally biased region" description="Low complexity" evidence="7">
    <location>
        <begin position="402"/>
        <end position="415"/>
    </location>
</feature>
<dbReference type="PANTHER" id="PTHR30469">
    <property type="entry name" value="MULTIDRUG RESISTANCE PROTEIN MDTA"/>
    <property type="match status" value="1"/>
</dbReference>
<dbReference type="NCBIfam" id="TIGR01730">
    <property type="entry name" value="RND_mfp"/>
    <property type="match status" value="1"/>
</dbReference>
<comment type="subcellular location">
    <subcellularLocation>
        <location evidence="1">Cell membrane</location>
    </subcellularLocation>
</comment>
<proteinExistence type="inferred from homology"/>
<feature type="region of interest" description="Disordered" evidence="7">
    <location>
        <begin position="398"/>
        <end position="454"/>
    </location>
</feature>
<keyword evidence="4" id="KW-1003">Cell membrane</keyword>
<dbReference type="InterPro" id="IPR058624">
    <property type="entry name" value="MdtA-like_HH"/>
</dbReference>
<dbReference type="Proteomes" id="UP000032679">
    <property type="component" value="Unassembled WGS sequence"/>
</dbReference>
<evidence type="ECO:0000256" key="2">
    <source>
        <dbReference type="ARBA" id="ARBA00009477"/>
    </source>
</evidence>
<dbReference type="InterPro" id="IPR058625">
    <property type="entry name" value="MdtA-like_BSH"/>
</dbReference>
<feature type="compositionally biased region" description="Polar residues" evidence="7">
    <location>
        <begin position="427"/>
        <end position="454"/>
    </location>
</feature>
<organism evidence="13 14">
    <name type="scientific">Tanticharoenia sakaeratensis NBRC 103193</name>
    <dbReference type="NCBI Taxonomy" id="1231623"/>
    <lineage>
        <taxon>Bacteria</taxon>
        <taxon>Pseudomonadati</taxon>
        <taxon>Pseudomonadota</taxon>
        <taxon>Alphaproteobacteria</taxon>
        <taxon>Acetobacterales</taxon>
        <taxon>Acetobacteraceae</taxon>
        <taxon>Tanticharoenia</taxon>
    </lineage>
</organism>
<dbReference type="Pfam" id="PF25876">
    <property type="entry name" value="HH_MFP_RND"/>
    <property type="match status" value="1"/>
</dbReference>
<feature type="domain" description="Multidrug resistance protein MdtA-like alpha-helical hairpin" evidence="9">
    <location>
        <begin position="135"/>
        <end position="202"/>
    </location>
</feature>
<comment type="caution">
    <text evidence="13">The sequence shown here is derived from an EMBL/GenBank/DDBJ whole genome shotgun (WGS) entry which is preliminary data.</text>
</comment>
<dbReference type="Gene3D" id="2.40.420.20">
    <property type="match status" value="1"/>
</dbReference>
<evidence type="ECO:0000256" key="7">
    <source>
        <dbReference type="SAM" id="MobiDB-lite"/>
    </source>
</evidence>
<evidence type="ECO:0000259" key="9">
    <source>
        <dbReference type="Pfam" id="PF25876"/>
    </source>
</evidence>
<evidence type="ECO:0000256" key="4">
    <source>
        <dbReference type="ARBA" id="ARBA00022475"/>
    </source>
</evidence>
<dbReference type="STRING" id="1231623.Tasa_010_188"/>
<feature type="domain" description="Multidrug resistance protein MdtA-like beta-barrel" evidence="11">
    <location>
        <begin position="239"/>
        <end position="323"/>
    </location>
</feature>
<dbReference type="InterPro" id="IPR058626">
    <property type="entry name" value="MdtA-like_b-barrel"/>
</dbReference>
<evidence type="ECO:0000256" key="1">
    <source>
        <dbReference type="ARBA" id="ARBA00004236"/>
    </source>
</evidence>
<dbReference type="EMBL" id="BALE01000010">
    <property type="protein sequence ID" value="GAN53641.1"/>
    <property type="molecule type" value="Genomic_DNA"/>
</dbReference>
<dbReference type="SUPFAM" id="SSF111369">
    <property type="entry name" value="HlyD-like secretion proteins"/>
    <property type="match status" value="1"/>
</dbReference>
<feature type="compositionally biased region" description="Basic and acidic residues" evidence="7">
    <location>
        <begin position="1"/>
        <end position="10"/>
    </location>
</feature>
<feature type="domain" description="Multidrug resistance protein MdtA-like barrel-sandwich hybrid" evidence="10">
    <location>
        <begin position="94"/>
        <end position="234"/>
    </location>
</feature>
<accession>A0A0D6MJH2</accession>
<evidence type="ECO:0000256" key="6">
    <source>
        <dbReference type="ARBA" id="ARBA00023136"/>
    </source>
</evidence>
<evidence type="ECO:0000313" key="13">
    <source>
        <dbReference type="EMBL" id="GAN53641.1"/>
    </source>
</evidence>
<evidence type="ECO:0000256" key="3">
    <source>
        <dbReference type="ARBA" id="ARBA00022448"/>
    </source>
</evidence>
<dbReference type="RefSeq" id="WP_048847764.1">
    <property type="nucleotide sequence ID" value="NZ_BALE01000010.1"/>
</dbReference>
<feature type="domain" description="Multidrug resistance protein MdtA-like C-terminal permuted SH3" evidence="12">
    <location>
        <begin position="326"/>
        <end position="385"/>
    </location>
</feature>
<dbReference type="Pfam" id="PF25967">
    <property type="entry name" value="RND-MFP_C"/>
    <property type="match status" value="1"/>
</dbReference>
<dbReference type="Pfam" id="PF25944">
    <property type="entry name" value="Beta-barrel_RND"/>
    <property type="match status" value="1"/>
</dbReference>
<dbReference type="GO" id="GO:1990281">
    <property type="term" value="C:efflux pump complex"/>
    <property type="evidence" value="ECO:0007669"/>
    <property type="project" value="TreeGrafter"/>
</dbReference>
<dbReference type="InterPro" id="IPR006143">
    <property type="entry name" value="RND_pump_MFP"/>
</dbReference>
<dbReference type="Pfam" id="PF25917">
    <property type="entry name" value="BSH_RND"/>
    <property type="match status" value="1"/>
</dbReference>
<dbReference type="Gene3D" id="2.40.50.100">
    <property type="match status" value="1"/>
</dbReference>
<evidence type="ECO:0000256" key="5">
    <source>
        <dbReference type="ARBA" id="ARBA00022519"/>
    </source>
</evidence>
<dbReference type="InterPro" id="IPR058627">
    <property type="entry name" value="MdtA-like_C"/>
</dbReference>
<dbReference type="GO" id="GO:0015562">
    <property type="term" value="F:efflux transmembrane transporter activity"/>
    <property type="evidence" value="ECO:0007669"/>
    <property type="project" value="TreeGrafter"/>
</dbReference>
<evidence type="ECO:0000259" key="12">
    <source>
        <dbReference type="Pfam" id="PF25967"/>
    </source>
</evidence>
<keyword evidence="6 8" id="KW-0472">Membrane</keyword>
<keyword evidence="8" id="KW-0812">Transmembrane</keyword>
<keyword evidence="14" id="KW-1185">Reference proteome</keyword>
<name>A0A0D6MJH2_9PROT</name>
<dbReference type="Gene3D" id="2.40.30.170">
    <property type="match status" value="1"/>
</dbReference>
<evidence type="ECO:0000313" key="14">
    <source>
        <dbReference type="Proteomes" id="UP000032679"/>
    </source>
</evidence>